<dbReference type="STRING" id="1295533.A0A1E3HG29"/>
<dbReference type="PANTHER" id="PTHR43569:SF2">
    <property type="entry name" value="AMIDOHYDROLASE-RELATED DOMAIN-CONTAINING PROTEIN"/>
    <property type="match status" value="1"/>
</dbReference>
<gene>
    <name evidence="2" type="ORF">L202_06490</name>
</gene>
<dbReference type="OrthoDB" id="2135488at2759"/>
<evidence type="ECO:0000256" key="1">
    <source>
        <dbReference type="SAM" id="MobiDB-lite"/>
    </source>
</evidence>
<organism evidence="2 3">
    <name type="scientific">Cryptococcus amylolentus CBS 6039</name>
    <dbReference type="NCBI Taxonomy" id="1295533"/>
    <lineage>
        <taxon>Eukaryota</taxon>
        <taxon>Fungi</taxon>
        <taxon>Dikarya</taxon>
        <taxon>Basidiomycota</taxon>
        <taxon>Agaricomycotina</taxon>
        <taxon>Tremellomycetes</taxon>
        <taxon>Tremellales</taxon>
        <taxon>Cryptococcaceae</taxon>
        <taxon>Cryptococcus</taxon>
    </lineage>
</organism>
<accession>A0A1E3HG29</accession>
<feature type="compositionally biased region" description="Pro residues" evidence="1">
    <location>
        <begin position="1"/>
        <end position="10"/>
    </location>
</feature>
<keyword evidence="3" id="KW-1185">Reference proteome</keyword>
<dbReference type="Proteomes" id="UP000094065">
    <property type="component" value="Unassembled WGS sequence"/>
</dbReference>
<dbReference type="GeneID" id="30157799"/>
<proteinExistence type="predicted"/>
<dbReference type="RefSeq" id="XP_018990958.1">
    <property type="nucleotide sequence ID" value="XM_019140983.1"/>
</dbReference>
<evidence type="ECO:0000313" key="2">
    <source>
        <dbReference type="EMBL" id="ODN75308.1"/>
    </source>
</evidence>
<dbReference type="SUPFAM" id="SSF51556">
    <property type="entry name" value="Metallo-dependent hydrolases"/>
    <property type="match status" value="1"/>
</dbReference>
<dbReference type="Gene3D" id="3.20.20.140">
    <property type="entry name" value="Metal-dependent hydrolases"/>
    <property type="match status" value="1"/>
</dbReference>
<evidence type="ECO:0008006" key="4">
    <source>
        <dbReference type="Google" id="ProtNLM"/>
    </source>
</evidence>
<comment type="caution">
    <text evidence="2">The sequence shown here is derived from an EMBL/GenBank/DDBJ whole genome shotgun (WGS) entry which is preliminary data.</text>
</comment>
<dbReference type="InterPro" id="IPR032466">
    <property type="entry name" value="Metal_Hydrolase"/>
</dbReference>
<sequence length="314" mass="34176">MPPKRPPPLPKSLFVGTGPLAPGSATLPPSPTTIHPSFIIDSHSFVTSHEPTPDPIYHGLKAEYPRPPVKHAVQVKMNVSAEPAQSVLGVKPFSIHPTILNLALATPPSVTNIAKGAVDIIVPSTVPLTEKDWDLLDEAVDALDGCWGHKDEGKEPRGRIVISGLLLPPLTTPSSFLIHSEAYNLHLARLASLSLHPNVYLKALPPVVDAALLKKDGSPAWWTNRPELERVMRMYIAHAIETFGTHRIIFGSSSALPLYDLERVSHTVNELEQPISNGEWYSVLRKCVTELGEGLEETTGIFGENAKAVYDFSC</sequence>
<reference evidence="2 3" key="1">
    <citation type="submission" date="2016-06" db="EMBL/GenBank/DDBJ databases">
        <title>Evolution of pathogenesis and genome organization in the Tremellales.</title>
        <authorList>
            <person name="Cuomo C."/>
            <person name="Litvintseva A."/>
            <person name="Heitman J."/>
            <person name="Chen Y."/>
            <person name="Sun S."/>
            <person name="Springer D."/>
            <person name="Dromer F."/>
            <person name="Young S."/>
            <person name="Zeng Q."/>
            <person name="Chapman S."/>
            <person name="Gujja S."/>
            <person name="Saif S."/>
            <person name="Birren B."/>
        </authorList>
    </citation>
    <scope>NUCLEOTIDE SEQUENCE [LARGE SCALE GENOMIC DNA]</scope>
    <source>
        <strain evidence="2 3">CBS 6039</strain>
    </source>
</reference>
<feature type="region of interest" description="Disordered" evidence="1">
    <location>
        <begin position="1"/>
        <end position="26"/>
    </location>
</feature>
<dbReference type="PANTHER" id="PTHR43569">
    <property type="entry name" value="AMIDOHYDROLASE"/>
    <property type="match status" value="1"/>
</dbReference>
<name>A0A1E3HG29_9TREE</name>
<evidence type="ECO:0000313" key="3">
    <source>
        <dbReference type="Proteomes" id="UP000094065"/>
    </source>
</evidence>
<dbReference type="InterPro" id="IPR052350">
    <property type="entry name" value="Metallo-dep_Lactonases"/>
</dbReference>
<protein>
    <recommendedName>
        <fullName evidence="4">Amidohydrolase-related domain-containing protein</fullName>
    </recommendedName>
</protein>
<dbReference type="AlphaFoldDB" id="A0A1E3HG29"/>
<dbReference type="EMBL" id="AWGJ01000010">
    <property type="protein sequence ID" value="ODN75308.1"/>
    <property type="molecule type" value="Genomic_DNA"/>
</dbReference>